<dbReference type="SUPFAM" id="SSF57783">
    <property type="entry name" value="Zinc beta-ribbon"/>
    <property type="match status" value="1"/>
</dbReference>
<keyword evidence="1 12" id="KW-0240">DNA-directed RNA polymerase</keyword>
<keyword evidence="10 12" id="KW-0238">DNA-binding</keyword>
<evidence type="ECO:0000256" key="14">
    <source>
        <dbReference type="PIRSR" id="PIRSR002811-1"/>
    </source>
</evidence>
<dbReference type="Pfam" id="PF08275">
    <property type="entry name" value="DNAG_N"/>
    <property type="match status" value="1"/>
</dbReference>
<organism evidence="16 17">
    <name type="scientific">Fervidicella metallireducens AeB</name>
    <dbReference type="NCBI Taxonomy" id="1403537"/>
    <lineage>
        <taxon>Bacteria</taxon>
        <taxon>Bacillati</taxon>
        <taxon>Bacillota</taxon>
        <taxon>Clostridia</taxon>
        <taxon>Eubacteriales</taxon>
        <taxon>Clostridiaceae</taxon>
        <taxon>Fervidicella</taxon>
    </lineage>
</organism>
<keyword evidence="5 12" id="KW-0235">DNA replication</keyword>
<dbReference type="EMBL" id="AZQP01000028">
    <property type="protein sequence ID" value="EYE88131.1"/>
    <property type="molecule type" value="Genomic_DNA"/>
</dbReference>
<dbReference type="InterPro" id="IPR050219">
    <property type="entry name" value="DnaG_primase"/>
</dbReference>
<dbReference type="InterPro" id="IPR036977">
    <property type="entry name" value="DNA_primase_Znf_CHC2"/>
</dbReference>
<comment type="domain">
    <text evidence="12">Contains an N-terminal zinc-binding domain, a central core domain that contains the primase activity, and a C-terminal DnaB-binding domain.</text>
</comment>
<keyword evidence="4 12" id="KW-0548">Nucleotidyltransferase</keyword>
<dbReference type="Pfam" id="PF01807">
    <property type="entry name" value="Zn_ribbon_DnaG"/>
    <property type="match status" value="1"/>
</dbReference>
<evidence type="ECO:0000256" key="12">
    <source>
        <dbReference type="HAMAP-Rule" id="MF_00974"/>
    </source>
</evidence>
<dbReference type="GO" id="GO:0003677">
    <property type="term" value="F:DNA binding"/>
    <property type="evidence" value="ECO:0007669"/>
    <property type="project" value="UniProtKB-KW"/>
</dbReference>
<dbReference type="Proteomes" id="UP000019681">
    <property type="component" value="Unassembled WGS sequence"/>
</dbReference>
<comment type="cofactor">
    <cofactor evidence="12 13 14">
        <name>Zn(2+)</name>
        <dbReference type="ChEBI" id="CHEBI:29105"/>
    </cofactor>
    <text evidence="12 13 14">Binds 1 zinc ion per monomer.</text>
</comment>
<evidence type="ECO:0000313" key="17">
    <source>
        <dbReference type="Proteomes" id="UP000019681"/>
    </source>
</evidence>
<evidence type="ECO:0000313" key="16">
    <source>
        <dbReference type="EMBL" id="EYE88131.1"/>
    </source>
</evidence>
<comment type="similarity">
    <text evidence="12 13">Belongs to the DnaG primase family.</text>
</comment>
<dbReference type="InterPro" id="IPR006295">
    <property type="entry name" value="DNA_primase_DnaG"/>
</dbReference>
<evidence type="ECO:0000256" key="13">
    <source>
        <dbReference type="PIRNR" id="PIRNR002811"/>
    </source>
</evidence>
<dbReference type="InterPro" id="IPR037068">
    <property type="entry name" value="DNA_primase_core_N_sf"/>
</dbReference>
<dbReference type="HAMAP" id="MF_00974">
    <property type="entry name" value="DNA_primase_DnaG"/>
    <property type="match status" value="1"/>
</dbReference>
<comment type="catalytic activity">
    <reaction evidence="12">
        <text>ssDNA + n NTP = ssDNA/pppN(pN)n-1 hybrid + (n-1) diphosphate.</text>
        <dbReference type="EC" id="2.7.7.101"/>
    </reaction>
</comment>
<dbReference type="InterPro" id="IPR013264">
    <property type="entry name" value="DNAG_N"/>
</dbReference>
<dbReference type="GO" id="GO:0003678">
    <property type="term" value="F:DNA helicase activity"/>
    <property type="evidence" value="ECO:0007669"/>
    <property type="project" value="InterPro"/>
</dbReference>
<protein>
    <recommendedName>
        <fullName evidence="12 13">DNA primase</fullName>
        <ecNumber evidence="12">2.7.7.101</ecNumber>
    </recommendedName>
</protein>
<dbReference type="PANTHER" id="PTHR30313">
    <property type="entry name" value="DNA PRIMASE"/>
    <property type="match status" value="1"/>
</dbReference>
<dbReference type="FunFam" id="3.40.1360.10:FF:000002">
    <property type="entry name" value="DNA primase"/>
    <property type="match status" value="1"/>
</dbReference>
<evidence type="ECO:0000256" key="2">
    <source>
        <dbReference type="ARBA" id="ARBA00022515"/>
    </source>
</evidence>
<dbReference type="InterPro" id="IPR019475">
    <property type="entry name" value="DNA_primase_DnaB-bd"/>
</dbReference>
<keyword evidence="7 12" id="KW-0863">Zinc-finger</keyword>
<dbReference type="PANTHER" id="PTHR30313:SF2">
    <property type="entry name" value="DNA PRIMASE"/>
    <property type="match status" value="1"/>
</dbReference>
<dbReference type="STRING" id="1403537.Q428_09630"/>
<dbReference type="InterPro" id="IPR036185">
    <property type="entry name" value="DNA_heli_DnaB-like_N_sf"/>
</dbReference>
<dbReference type="InterPro" id="IPR007693">
    <property type="entry name" value="DNA_helicase_DnaB-like_N"/>
</dbReference>
<keyword evidence="9" id="KW-0460">Magnesium</keyword>
<dbReference type="SMART" id="SM00493">
    <property type="entry name" value="TOPRIM"/>
    <property type="match status" value="1"/>
</dbReference>
<sequence>MPDEIIEKVIQNSDIVEIISEFVSLKQSGRNFMGICPFHGDKGPSLSVSREKQLFHCFGCGASGNVIGFLMKIRNIDFLDALKILAERSGVKIEYDLKDPKALKEETIKDKIYQINIEAARFFFANLKNNKKALAYLKNREINEKTIKKFGLGYSEPDWNALQKYMKSKGYSDDLLFKAGLLSKKNENYYDKFRDRLMFPVFDIKGRVIGFGGRVFDDSKPKYLNSPETPVFTKGTNLYGLNFTLKTGIPEYIIIVEGYMDCISLHQWGINNAVASLGTALTTEQAKLLKRYSKKIYICYDSDVAGKMATLRGLDTLSNVGCEVKVVNIDNGKDPDEYIKLFGVASFLKLIDEAMPILDYKISMAKAGKNLKEAKDKSKFVSEVADILSNVNDEITIQAYASKIYDQTGINLNAILGEVVKNKKFNANRENNKMDIRYNNTSGNIYNIEPGYKKAERWLIKFSLINDNFFEYIKSNLQPSEFVSESYRGTYEYIINCKEKNEEIDINSYLTKLNNQDDISDISLILLDEKYDNGGLETIDDFIKTIKRYNLENKINEITLTIKECEKNNEIVKSAALSQELVTLKKELNRL</sequence>
<dbReference type="Gene3D" id="3.90.980.10">
    <property type="entry name" value="DNA primase, catalytic core, N-terminal domain"/>
    <property type="match status" value="1"/>
</dbReference>
<evidence type="ECO:0000256" key="7">
    <source>
        <dbReference type="ARBA" id="ARBA00022771"/>
    </source>
</evidence>
<dbReference type="AlphaFoldDB" id="A0A017RU67"/>
<proteinExistence type="inferred from homology"/>
<dbReference type="GO" id="GO:0003899">
    <property type="term" value="F:DNA-directed RNA polymerase activity"/>
    <property type="evidence" value="ECO:0007669"/>
    <property type="project" value="UniProtKB-UniRule"/>
</dbReference>
<dbReference type="Pfam" id="PF10410">
    <property type="entry name" value="DnaB_bind"/>
    <property type="match status" value="1"/>
</dbReference>
<evidence type="ECO:0000256" key="3">
    <source>
        <dbReference type="ARBA" id="ARBA00022679"/>
    </source>
</evidence>
<dbReference type="PROSITE" id="PS50880">
    <property type="entry name" value="TOPRIM"/>
    <property type="match status" value="1"/>
</dbReference>
<comment type="function">
    <text evidence="12 13">RNA polymerase that catalyzes the synthesis of short RNA molecules used as primers for DNA polymerase during DNA replication.</text>
</comment>
<dbReference type="NCBIfam" id="TIGR01391">
    <property type="entry name" value="dnaG"/>
    <property type="match status" value="1"/>
</dbReference>
<name>A0A017RU67_9CLOT</name>
<dbReference type="SUPFAM" id="SSF56731">
    <property type="entry name" value="DNA primase core"/>
    <property type="match status" value="1"/>
</dbReference>
<dbReference type="SMART" id="SM00400">
    <property type="entry name" value="ZnF_CHCC"/>
    <property type="match status" value="1"/>
</dbReference>
<comment type="subunit">
    <text evidence="12">Monomer. Interacts with DnaB.</text>
</comment>
<evidence type="ECO:0000256" key="1">
    <source>
        <dbReference type="ARBA" id="ARBA00022478"/>
    </source>
</evidence>
<evidence type="ECO:0000256" key="10">
    <source>
        <dbReference type="ARBA" id="ARBA00023125"/>
    </source>
</evidence>
<evidence type="ECO:0000256" key="11">
    <source>
        <dbReference type="ARBA" id="ARBA00023163"/>
    </source>
</evidence>
<dbReference type="InterPro" id="IPR030846">
    <property type="entry name" value="DnaG_bac"/>
</dbReference>
<evidence type="ECO:0000256" key="8">
    <source>
        <dbReference type="ARBA" id="ARBA00022833"/>
    </source>
</evidence>
<keyword evidence="17" id="KW-1185">Reference proteome</keyword>
<keyword evidence="3 12" id="KW-0808">Transferase</keyword>
<feature type="domain" description="Toprim" evidence="15">
    <location>
        <begin position="251"/>
        <end position="332"/>
    </location>
</feature>
<dbReference type="GO" id="GO:0008270">
    <property type="term" value="F:zinc ion binding"/>
    <property type="evidence" value="ECO:0007669"/>
    <property type="project" value="UniProtKB-UniRule"/>
</dbReference>
<comment type="caution">
    <text evidence="16">The sequence shown here is derived from an EMBL/GenBank/DDBJ whole genome shotgun (WGS) entry which is preliminary data.</text>
</comment>
<dbReference type="SUPFAM" id="SSF48024">
    <property type="entry name" value="N-terminal domain of DnaB helicase"/>
    <property type="match status" value="1"/>
</dbReference>
<dbReference type="Pfam" id="PF13155">
    <property type="entry name" value="Toprim_2"/>
    <property type="match status" value="1"/>
</dbReference>
<dbReference type="InterPro" id="IPR002694">
    <property type="entry name" value="Znf_CHC2"/>
</dbReference>
<dbReference type="GO" id="GO:0005737">
    <property type="term" value="C:cytoplasm"/>
    <property type="evidence" value="ECO:0007669"/>
    <property type="project" value="TreeGrafter"/>
</dbReference>
<dbReference type="Gene3D" id="3.90.580.10">
    <property type="entry name" value="Zinc finger, CHC2-type domain"/>
    <property type="match status" value="1"/>
</dbReference>
<evidence type="ECO:0000256" key="4">
    <source>
        <dbReference type="ARBA" id="ARBA00022695"/>
    </source>
</evidence>
<dbReference type="EC" id="2.7.7.101" evidence="12"/>
<dbReference type="GO" id="GO:0005524">
    <property type="term" value="F:ATP binding"/>
    <property type="evidence" value="ECO:0007669"/>
    <property type="project" value="InterPro"/>
</dbReference>
<keyword evidence="8 12" id="KW-0862">Zinc</keyword>
<dbReference type="Gene3D" id="1.10.860.10">
    <property type="entry name" value="DNAb Helicase, Chain A"/>
    <property type="match status" value="1"/>
</dbReference>
<evidence type="ECO:0000259" key="15">
    <source>
        <dbReference type="PROSITE" id="PS50880"/>
    </source>
</evidence>
<dbReference type="Gene3D" id="3.40.1360.10">
    <property type="match status" value="1"/>
</dbReference>
<accession>A0A017RU67</accession>
<evidence type="ECO:0000256" key="5">
    <source>
        <dbReference type="ARBA" id="ARBA00022705"/>
    </source>
</evidence>
<dbReference type="GO" id="GO:1990077">
    <property type="term" value="C:primosome complex"/>
    <property type="evidence" value="ECO:0007669"/>
    <property type="project" value="UniProtKB-KW"/>
</dbReference>
<dbReference type="GO" id="GO:0006269">
    <property type="term" value="P:DNA replication, synthesis of primer"/>
    <property type="evidence" value="ECO:0007669"/>
    <property type="project" value="UniProtKB-UniRule"/>
</dbReference>
<evidence type="ECO:0000256" key="6">
    <source>
        <dbReference type="ARBA" id="ARBA00022723"/>
    </source>
</evidence>
<dbReference type="InterPro" id="IPR016136">
    <property type="entry name" value="DNA_helicase_N/primase_C"/>
</dbReference>
<gene>
    <name evidence="12" type="primary">dnaG</name>
    <name evidence="16" type="ORF">Q428_09630</name>
</gene>
<keyword evidence="11 12" id="KW-0804">Transcription</keyword>
<reference evidence="16 17" key="1">
    <citation type="journal article" date="2014" name="Genome Announc.">
        <title>Draft Genome Sequence of Fervidicella metallireducens Strain AeBT, an Iron-Reducing Thermoanaerobe from the Great Artesian Basin.</title>
        <authorList>
            <person name="Patel B.K."/>
        </authorList>
    </citation>
    <scope>NUCLEOTIDE SEQUENCE [LARGE SCALE GENOMIC DNA]</scope>
    <source>
        <strain evidence="16 17">AeB</strain>
    </source>
</reference>
<dbReference type="FunFam" id="3.90.580.10:FF:000001">
    <property type="entry name" value="DNA primase"/>
    <property type="match status" value="1"/>
</dbReference>
<dbReference type="CDD" id="cd03364">
    <property type="entry name" value="TOPRIM_DnaG_primases"/>
    <property type="match status" value="1"/>
</dbReference>
<feature type="zinc finger region" description="CHC2-type" evidence="12 14">
    <location>
        <begin position="36"/>
        <end position="60"/>
    </location>
</feature>
<dbReference type="Pfam" id="PF00772">
    <property type="entry name" value="DnaB"/>
    <property type="match status" value="1"/>
</dbReference>
<dbReference type="InterPro" id="IPR034151">
    <property type="entry name" value="TOPRIM_DnaG_bac"/>
</dbReference>
<dbReference type="FunFam" id="3.90.980.10:FF:000001">
    <property type="entry name" value="DNA primase"/>
    <property type="match status" value="1"/>
</dbReference>
<dbReference type="GO" id="GO:0000428">
    <property type="term" value="C:DNA-directed RNA polymerase complex"/>
    <property type="evidence" value="ECO:0007669"/>
    <property type="project" value="UniProtKB-KW"/>
</dbReference>
<keyword evidence="2 12" id="KW-0639">Primosome</keyword>
<evidence type="ECO:0000256" key="9">
    <source>
        <dbReference type="ARBA" id="ARBA00022842"/>
    </source>
</evidence>
<dbReference type="PIRSF" id="PIRSF002811">
    <property type="entry name" value="DnaG"/>
    <property type="match status" value="1"/>
</dbReference>
<keyword evidence="6 12" id="KW-0479">Metal-binding</keyword>
<dbReference type="InterPro" id="IPR006171">
    <property type="entry name" value="TOPRIM_dom"/>
</dbReference>